<dbReference type="AlphaFoldDB" id="A0AAD8XCR2"/>
<gene>
    <name evidence="3" type="ORF">BDZ83DRAFT_763280</name>
</gene>
<feature type="compositionally biased region" description="Polar residues" evidence="1">
    <location>
        <begin position="81"/>
        <end position="93"/>
    </location>
</feature>
<keyword evidence="2" id="KW-0812">Transmembrane</keyword>
<evidence type="ECO:0000313" key="4">
    <source>
        <dbReference type="Proteomes" id="UP001244207"/>
    </source>
</evidence>
<feature type="transmembrane region" description="Helical" evidence="2">
    <location>
        <begin position="209"/>
        <end position="235"/>
    </location>
</feature>
<accession>A0AAD8XCR2</accession>
<evidence type="ECO:0000256" key="1">
    <source>
        <dbReference type="SAM" id="MobiDB-lite"/>
    </source>
</evidence>
<protein>
    <submittedName>
        <fullName evidence="3">Uncharacterized protein</fullName>
    </submittedName>
</protein>
<organism evidence="3 4">
    <name type="scientific">Glomerella acutata</name>
    <name type="common">Colletotrichum acutatum</name>
    <dbReference type="NCBI Taxonomy" id="27357"/>
    <lineage>
        <taxon>Eukaryota</taxon>
        <taxon>Fungi</taxon>
        <taxon>Dikarya</taxon>
        <taxon>Ascomycota</taxon>
        <taxon>Pezizomycotina</taxon>
        <taxon>Sordariomycetes</taxon>
        <taxon>Hypocreomycetidae</taxon>
        <taxon>Glomerellales</taxon>
        <taxon>Glomerellaceae</taxon>
        <taxon>Colletotrichum</taxon>
        <taxon>Colletotrichum acutatum species complex</taxon>
    </lineage>
</organism>
<keyword evidence="2" id="KW-1133">Transmembrane helix</keyword>
<dbReference type="RefSeq" id="XP_060359858.1">
    <property type="nucleotide sequence ID" value="XM_060515216.1"/>
</dbReference>
<evidence type="ECO:0000256" key="2">
    <source>
        <dbReference type="SAM" id="Phobius"/>
    </source>
</evidence>
<dbReference type="Proteomes" id="UP001244207">
    <property type="component" value="Unassembled WGS sequence"/>
</dbReference>
<proteinExistence type="predicted"/>
<dbReference type="GeneID" id="85399114"/>
<reference evidence="3" key="1">
    <citation type="submission" date="2021-12" db="EMBL/GenBank/DDBJ databases">
        <title>Comparative genomics, transcriptomics and evolutionary studies reveal genomic signatures of adaptation to plant cell wall in hemibiotrophic fungi.</title>
        <authorList>
            <consortium name="DOE Joint Genome Institute"/>
            <person name="Baroncelli R."/>
            <person name="Diaz J.F."/>
            <person name="Benocci T."/>
            <person name="Peng M."/>
            <person name="Battaglia E."/>
            <person name="Haridas S."/>
            <person name="Andreopoulos W."/>
            <person name="Labutti K."/>
            <person name="Pangilinan J."/>
            <person name="Floch G.L."/>
            <person name="Makela M.R."/>
            <person name="Henrissat B."/>
            <person name="Grigoriev I.V."/>
            <person name="Crouch J.A."/>
            <person name="De Vries R.P."/>
            <person name="Sukno S.A."/>
            <person name="Thon M.R."/>
        </authorList>
    </citation>
    <scope>NUCLEOTIDE SEQUENCE</scope>
    <source>
        <strain evidence="3">CBS 112980</strain>
    </source>
</reference>
<keyword evidence="4" id="KW-1185">Reference proteome</keyword>
<dbReference type="EMBL" id="JAHMHS010000134">
    <property type="protein sequence ID" value="KAK1713805.1"/>
    <property type="molecule type" value="Genomic_DNA"/>
</dbReference>
<evidence type="ECO:0000313" key="3">
    <source>
        <dbReference type="EMBL" id="KAK1713805.1"/>
    </source>
</evidence>
<comment type="caution">
    <text evidence="3">The sequence shown here is derived from an EMBL/GenBank/DDBJ whole genome shotgun (WGS) entry which is preliminary data.</text>
</comment>
<name>A0AAD8XCR2_GLOAC</name>
<keyword evidence="2" id="KW-0472">Membrane</keyword>
<feature type="region of interest" description="Disordered" evidence="1">
    <location>
        <begin position="55"/>
        <end position="101"/>
    </location>
</feature>
<sequence length="264" mass="28921">MTHGRVHRDLYDGGLNGCEMEVERVFSSNELSPPRIISTTLHWGFRNQILVKHDTKESITKSSSEGSKRRVRERTDWTPKKLSNNQRPTTNAADQIPDRPQRSPIAYSMLVPPAQGGRGVCVAASAACILYPYAVPASVGRPCAAASTRSSRVQQLAKQTVAQEVLPSACKACSSVSSAIVISSHDSIGDRQVSRSDLCGRWQLSVSALLVWICAMCVFGVLMFLYVDWICGLCIRTPYGRMRRALCTMLQFVDAPYACCSSGS</sequence>